<organism evidence="1 2">
    <name type="scientific">Candidatus Fimimorpha faecalis</name>
    <dbReference type="NCBI Taxonomy" id="2840824"/>
    <lineage>
        <taxon>Bacteria</taxon>
        <taxon>Bacillati</taxon>
        <taxon>Bacillota</taxon>
        <taxon>Clostridia</taxon>
        <taxon>Eubacteriales</taxon>
        <taxon>Candidatus Fimimorpha</taxon>
    </lineage>
</organism>
<evidence type="ECO:0000313" key="2">
    <source>
        <dbReference type="Proteomes" id="UP000824201"/>
    </source>
</evidence>
<accession>A0A9D1JED9</accession>
<dbReference type="AlphaFoldDB" id="A0A9D1JED9"/>
<reference evidence="1" key="1">
    <citation type="submission" date="2020-10" db="EMBL/GenBank/DDBJ databases">
        <authorList>
            <person name="Gilroy R."/>
        </authorList>
    </citation>
    <scope>NUCLEOTIDE SEQUENCE</scope>
    <source>
        <strain evidence="1">ChiW13-3771</strain>
    </source>
</reference>
<evidence type="ECO:0000313" key="1">
    <source>
        <dbReference type="EMBL" id="HIR90118.1"/>
    </source>
</evidence>
<gene>
    <name evidence="1" type="ORF">IAC96_14330</name>
</gene>
<dbReference type="EMBL" id="DVHN01000199">
    <property type="protein sequence ID" value="HIR90118.1"/>
    <property type="molecule type" value="Genomic_DNA"/>
</dbReference>
<reference evidence="1" key="2">
    <citation type="journal article" date="2021" name="PeerJ">
        <title>Extensive microbial diversity within the chicken gut microbiome revealed by metagenomics and culture.</title>
        <authorList>
            <person name="Gilroy R."/>
            <person name="Ravi A."/>
            <person name="Getino M."/>
            <person name="Pursley I."/>
            <person name="Horton D.L."/>
            <person name="Alikhan N.F."/>
            <person name="Baker D."/>
            <person name="Gharbi K."/>
            <person name="Hall N."/>
            <person name="Watson M."/>
            <person name="Adriaenssens E.M."/>
            <person name="Foster-Nyarko E."/>
            <person name="Jarju S."/>
            <person name="Secka A."/>
            <person name="Antonio M."/>
            <person name="Oren A."/>
            <person name="Chaudhuri R.R."/>
            <person name="La Ragione R."/>
            <person name="Hildebrand F."/>
            <person name="Pallen M.J."/>
        </authorList>
    </citation>
    <scope>NUCLEOTIDE SEQUENCE</scope>
    <source>
        <strain evidence="1">ChiW13-3771</strain>
    </source>
</reference>
<sequence>MSKCGLTGSNLRPTSQSICIGCPGKIMVTKASACSTTKAFCWTAVTSTT</sequence>
<proteinExistence type="predicted"/>
<protein>
    <submittedName>
        <fullName evidence="1">Uncharacterized protein</fullName>
    </submittedName>
</protein>
<name>A0A9D1JED9_9FIRM</name>
<comment type="caution">
    <text evidence="1">The sequence shown here is derived from an EMBL/GenBank/DDBJ whole genome shotgun (WGS) entry which is preliminary data.</text>
</comment>
<dbReference type="Proteomes" id="UP000824201">
    <property type="component" value="Unassembled WGS sequence"/>
</dbReference>